<dbReference type="EMBL" id="JAUFQC010000001">
    <property type="protein sequence ID" value="MDN3608803.1"/>
    <property type="molecule type" value="Genomic_DNA"/>
</dbReference>
<evidence type="ECO:0000256" key="1">
    <source>
        <dbReference type="SAM" id="MobiDB-lite"/>
    </source>
</evidence>
<gene>
    <name evidence="2" type="ORF">QWZ16_03475</name>
</gene>
<organism evidence="2 3">
    <name type="scientific">Vibrio ostreicida</name>
    <dbReference type="NCBI Taxonomy" id="526588"/>
    <lineage>
        <taxon>Bacteria</taxon>
        <taxon>Pseudomonadati</taxon>
        <taxon>Pseudomonadota</taxon>
        <taxon>Gammaproteobacteria</taxon>
        <taxon>Vibrionales</taxon>
        <taxon>Vibrionaceae</taxon>
        <taxon>Vibrio</taxon>
    </lineage>
</organism>
<protein>
    <submittedName>
        <fullName evidence="2">Helix-turn-helix domain-containing protein</fullName>
    </submittedName>
</protein>
<proteinExistence type="predicted"/>
<name>A0ABT8BPY8_9VIBR</name>
<sequence>MTHFKDGESRTQSAKSLKMSRTRVNKWAQPFLEEGLEGLQEKREQGGPHSLLQSSSQWIKHRASDSSGRRLSGSDIHAYIIKEFGKHYHPSELNPIEQV</sequence>
<dbReference type="InterPro" id="IPR009057">
    <property type="entry name" value="Homeodomain-like_sf"/>
</dbReference>
<reference evidence="3" key="1">
    <citation type="journal article" date="2019" name="Int. J. Syst. Evol. Microbiol.">
        <title>The Global Catalogue of Microorganisms (GCM) 10K type strain sequencing project: providing services to taxonomists for standard genome sequencing and annotation.</title>
        <authorList>
            <consortium name="The Broad Institute Genomics Platform"/>
            <consortium name="The Broad Institute Genome Sequencing Center for Infectious Disease"/>
            <person name="Wu L."/>
            <person name="Ma J."/>
        </authorList>
    </citation>
    <scope>NUCLEOTIDE SEQUENCE [LARGE SCALE GENOMIC DNA]</scope>
    <source>
        <strain evidence="3">CECT 7398</strain>
    </source>
</reference>
<accession>A0ABT8BPY8</accession>
<evidence type="ECO:0000313" key="2">
    <source>
        <dbReference type="EMBL" id="MDN3608803.1"/>
    </source>
</evidence>
<keyword evidence="3" id="KW-1185">Reference proteome</keyword>
<feature type="region of interest" description="Disordered" evidence="1">
    <location>
        <begin position="1"/>
        <end position="22"/>
    </location>
</feature>
<comment type="caution">
    <text evidence="2">The sequence shown here is derived from an EMBL/GenBank/DDBJ whole genome shotgun (WGS) entry which is preliminary data.</text>
</comment>
<evidence type="ECO:0000313" key="3">
    <source>
        <dbReference type="Proteomes" id="UP001238540"/>
    </source>
</evidence>
<dbReference type="RefSeq" id="WP_170883783.1">
    <property type="nucleotide sequence ID" value="NZ_JABEYA020000025.1"/>
</dbReference>
<dbReference type="SUPFAM" id="SSF46689">
    <property type="entry name" value="Homeodomain-like"/>
    <property type="match status" value="1"/>
</dbReference>
<dbReference type="Proteomes" id="UP001238540">
    <property type="component" value="Unassembled WGS sequence"/>
</dbReference>